<dbReference type="EMBL" id="NXGX01000015">
    <property type="protein sequence ID" value="PKR56380.1"/>
    <property type="molecule type" value="Genomic_DNA"/>
</dbReference>
<organism evidence="1 2">
    <name type="scientific">Thalassospira lohafexi</name>
    <dbReference type="NCBI Taxonomy" id="744227"/>
    <lineage>
        <taxon>Bacteria</taxon>
        <taxon>Pseudomonadati</taxon>
        <taxon>Pseudomonadota</taxon>
        <taxon>Alphaproteobacteria</taxon>
        <taxon>Rhodospirillales</taxon>
        <taxon>Thalassospiraceae</taxon>
        <taxon>Thalassospira</taxon>
    </lineage>
</organism>
<dbReference type="Proteomes" id="UP000233332">
    <property type="component" value="Unassembled WGS sequence"/>
</dbReference>
<sequence length="85" mass="9524">MSEVNKDMLNALRNGEQMDFDGIMVKVSRQACVEGADLLETQAAFISELVEALELMMSDRMNGPDSAKIWLQSRDALTKAKEQMK</sequence>
<accession>A0A2N3L0Y3</accession>
<proteinExistence type="predicted"/>
<gene>
    <name evidence="1" type="ORF">COO92_21485</name>
</gene>
<protein>
    <submittedName>
        <fullName evidence="1">Uncharacterized protein</fullName>
    </submittedName>
</protein>
<dbReference type="AlphaFoldDB" id="A0A2N3L0Y3"/>
<name>A0A2N3L0Y3_9PROT</name>
<reference evidence="1 2" key="1">
    <citation type="submission" date="2017-09" db="EMBL/GenBank/DDBJ databases">
        <title>Biodiversity and function of Thalassospira species in the particle-attached aromatic-hydrocarbon-degrading consortia from the surface seawater of the China South Sea.</title>
        <authorList>
            <person name="Dong C."/>
            <person name="Lai Q."/>
            <person name="Shao Z."/>
        </authorList>
    </citation>
    <scope>NUCLEOTIDE SEQUENCE [LARGE SCALE GENOMIC DNA]</scope>
    <source>
        <strain evidence="1 2">139Z-12</strain>
    </source>
</reference>
<evidence type="ECO:0000313" key="2">
    <source>
        <dbReference type="Proteomes" id="UP000233332"/>
    </source>
</evidence>
<keyword evidence="2" id="KW-1185">Reference proteome</keyword>
<evidence type="ECO:0000313" key="1">
    <source>
        <dbReference type="EMBL" id="PKR56380.1"/>
    </source>
</evidence>
<comment type="caution">
    <text evidence="1">The sequence shown here is derived from an EMBL/GenBank/DDBJ whole genome shotgun (WGS) entry which is preliminary data.</text>
</comment>